<dbReference type="PANTHER" id="PTHR33333">
    <property type="entry name" value="ERYTHROCYTE MEMBRANE PROTEIN 1-LIKE"/>
    <property type="match status" value="1"/>
</dbReference>
<keyword evidence="1" id="KW-0472">Membrane</keyword>
<keyword evidence="1" id="KW-1133">Transmembrane helix</keyword>
<evidence type="ECO:0000313" key="3">
    <source>
        <dbReference type="Proteomes" id="UP001415857"/>
    </source>
</evidence>
<feature type="transmembrane region" description="Helical" evidence="1">
    <location>
        <begin position="116"/>
        <end position="135"/>
    </location>
</feature>
<gene>
    <name evidence="2" type="ORF">L1049_005998</name>
</gene>
<reference evidence="2 3" key="1">
    <citation type="journal article" date="2024" name="Plant J.">
        <title>Genome sequences and population genomics reveal climatic adaptation and genomic divergence between two closely related sweetgum species.</title>
        <authorList>
            <person name="Xu W.Q."/>
            <person name="Ren C.Q."/>
            <person name="Zhang X.Y."/>
            <person name="Comes H.P."/>
            <person name="Liu X.H."/>
            <person name="Li Y.G."/>
            <person name="Kettle C.J."/>
            <person name="Jalonen R."/>
            <person name="Gaisberger H."/>
            <person name="Ma Y.Z."/>
            <person name="Qiu Y.X."/>
        </authorList>
    </citation>
    <scope>NUCLEOTIDE SEQUENCE [LARGE SCALE GENOMIC DNA]</scope>
    <source>
        <strain evidence="2">Hangzhou</strain>
    </source>
</reference>
<dbReference type="EMBL" id="JBBPBK010000010">
    <property type="protein sequence ID" value="KAK9276465.1"/>
    <property type="molecule type" value="Genomic_DNA"/>
</dbReference>
<accession>A0AAP0RES0</accession>
<keyword evidence="3" id="KW-1185">Reference proteome</keyword>
<sequence>MRAESMMNSVMGKLKEKDMGSAENMMNYVEMRAESMMNSVMGKLKEKDMGSAENMMNYVVEKLKEKDMGSAENMMNYVVEKLKELLLMLENFGAYVLDKVNEVFPPETREEKLRHWLGVIAPYLIAGVALLMLFWCCRRCGCRGNGIVTMMKVPHRAGIGIVKMMKAPGRNFWMPRHAFESNPSSYFRNLRAKKI</sequence>
<organism evidence="2 3">
    <name type="scientific">Liquidambar formosana</name>
    <name type="common">Formosan gum</name>
    <dbReference type="NCBI Taxonomy" id="63359"/>
    <lineage>
        <taxon>Eukaryota</taxon>
        <taxon>Viridiplantae</taxon>
        <taxon>Streptophyta</taxon>
        <taxon>Embryophyta</taxon>
        <taxon>Tracheophyta</taxon>
        <taxon>Spermatophyta</taxon>
        <taxon>Magnoliopsida</taxon>
        <taxon>eudicotyledons</taxon>
        <taxon>Gunneridae</taxon>
        <taxon>Pentapetalae</taxon>
        <taxon>Saxifragales</taxon>
        <taxon>Altingiaceae</taxon>
        <taxon>Liquidambar</taxon>
    </lineage>
</organism>
<keyword evidence="1" id="KW-0812">Transmembrane</keyword>
<dbReference type="AlphaFoldDB" id="A0AAP0RES0"/>
<evidence type="ECO:0000313" key="2">
    <source>
        <dbReference type="EMBL" id="KAK9276465.1"/>
    </source>
</evidence>
<comment type="caution">
    <text evidence="2">The sequence shown here is derived from an EMBL/GenBank/DDBJ whole genome shotgun (WGS) entry which is preliminary data.</text>
</comment>
<protein>
    <submittedName>
        <fullName evidence="2">Uncharacterized protein</fullName>
    </submittedName>
</protein>
<dbReference type="PANTHER" id="PTHR33333:SF46">
    <property type="entry name" value="LOW QUALITY PROTEIN: GLYCINE-RICH PROTEIN DOT1"/>
    <property type="match status" value="1"/>
</dbReference>
<name>A0AAP0RES0_LIQFO</name>
<dbReference type="Proteomes" id="UP001415857">
    <property type="component" value="Unassembled WGS sequence"/>
</dbReference>
<proteinExistence type="predicted"/>
<dbReference type="InterPro" id="IPR039926">
    <property type="entry name" value="Egg_app_1"/>
</dbReference>
<evidence type="ECO:0000256" key="1">
    <source>
        <dbReference type="SAM" id="Phobius"/>
    </source>
</evidence>